<evidence type="ECO:0000256" key="19">
    <source>
        <dbReference type="ARBA" id="ARBA00023125"/>
    </source>
</evidence>
<dbReference type="InterPro" id="IPR001827">
    <property type="entry name" value="Homeobox_Antennapedia_CS"/>
</dbReference>
<evidence type="ECO:0000256" key="9">
    <source>
        <dbReference type="ARBA" id="ARBA00022692"/>
    </source>
</evidence>
<dbReference type="PROSITE" id="PS00086">
    <property type="entry name" value="CYTOCHROME_P450"/>
    <property type="match status" value="2"/>
</dbReference>
<comment type="similarity">
    <text evidence="6">Belongs to the cytochrome P450 family.</text>
</comment>
<evidence type="ECO:0000313" key="35">
    <source>
        <dbReference type="Proteomes" id="UP000807504"/>
    </source>
</evidence>
<keyword evidence="20" id="KW-0496">Mitochondrion</keyword>
<evidence type="ECO:0000256" key="10">
    <source>
        <dbReference type="ARBA" id="ARBA00022723"/>
    </source>
</evidence>
<evidence type="ECO:0000256" key="4">
    <source>
        <dbReference type="ARBA" id="ARBA00004448"/>
    </source>
</evidence>
<dbReference type="PANTHER" id="PTHR24300">
    <property type="entry name" value="CYTOCHROME P450 508A4-RELATED"/>
    <property type="match status" value="1"/>
</dbReference>
<evidence type="ECO:0000256" key="6">
    <source>
        <dbReference type="ARBA" id="ARBA00010617"/>
    </source>
</evidence>
<keyword evidence="17" id="KW-0503">Monooxygenase</keyword>
<dbReference type="EMBL" id="JABXBU010000015">
    <property type="protein sequence ID" value="KAF8786754.1"/>
    <property type="molecule type" value="Genomic_DNA"/>
</dbReference>
<keyword evidence="18" id="KW-0443">Lipid metabolism</keyword>
<evidence type="ECO:0000256" key="16">
    <source>
        <dbReference type="ARBA" id="ARBA00023004"/>
    </source>
</evidence>
<dbReference type="GO" id="GO:0005506">
    <property type="term" value="F:iron ion binding"/>
    <property type="evidence" value="ECO:0007669"/>
    <property type="project" value="InterPro"/>
</dbReference>
<dbReference type="GO" id="GO:0005634">
    <property type="term" value="C:nucleus"/>
    <property type="evidence" value="ECO:0007669"/>
    <property type="project" value="UniProtKB-SubCell"/>
</dbReference>
<dbReference type="GO" id="GO:0006629">
    <property type="term" value="P:lipid metabolic process"/>
    <property type="evidence" value="ECO:0007669"/>
    <property type="project" value="UniProtKB-KW"/>
</dbReference>
<evidence type="ECO:0000256" key="3">
    <source>
        <dbReference type="ARBA" id="ARBA00004154"/>
    </source>
</evidence>
<keyword evidence="7" id="KW-0217">Developmental protein</keyword>
<dbReference type="FunFam" id="1.10.630.10:FF:000017">
    <property type="entry name" value="cytochrome P450 2U1 isoform X1"/>
    <property type="match status" value="2"/>
</dbReference>
<keyword evidence="23" id="KW-0539">Nucleus</keyword>
<evidence type="ECO:0000256" key="27">
    <source>
        <dbReference type="ARBA" id="ARBA00052378"/>
    </source>
</evidence>
<evidence type="ECO:0000256" key="29">
    <source>
        <dbReference type="ARBA" id="ARBA00066560"/>
    </source>
</evidence>
<dbReference type="Pfam" id="PF00067">
    <property type="entry name" value="p450"/>
    <property type="match status" value="2"/>
</dbReference>
<comment type="catalytic activity">
    <reaction evidence="26">
        <text>N-[(5Z,8Z,11Z,14Z)-eicosatetraenoyl]-serotonin + reduced [NADPH--hemoprotein reductase] + O2 = 2-oxo-N-[(5Z,8Z,11Z,14Z)-eicosatetraenoyl]-serotonin + oxidized [NADPH--hemoprotein reductase] + H2O + H(+)</text>
        <dbReference type="Rhea" id="RHEA:50296"/>
        <dbReference type="Rhea" id="RHEA-COMP:11964"/>
        <dbReference type="Rhea" id="RHEA-COMP:11965"/>
        <dbReference type="ChEBI" id="CHEBI:15377"/>
        <dbReference type="ChEBI" id="CHEBI:15378"/>
        <dbReference type="ChEBI" id="CHEBI:15379"/>
        <dbReference type="ChEBI" id="CHEBI:57618"/>
        <dbReference type="ChEBI" id="CHEBI:58210"/>
        <dbReference type="ChEBI" id="CHEBI:132255"/>
        <dbReference type="ChEBI" id="CHEBI:132256"/>
    </reaction>
    <physiologicalReaction direction="left-to-right" evidence="26">
        <dbReference type="Rhea" id="RHEA:50297"/>
    </physiologicalReaction>
</comment>
<feature type="binding site" description="axial binding residue" evidence="32">
    <location>
        <position position="461"/>
    </location>
    <ligand>
        <name>heme</name>
        <dbReference type="ChEBI" id="CHEBI:30413"/>
    </ligand>
    <ligandPart>
        <name>Fe</name>
        <dbReference type="ChEBI" id="CHEBI:18248"/>
    </ligandPart>
</feature>
<gene>
    <name evidence="34" type="ORF">HNY73_008429</name>
</gene>
<protein>
    <recommendedName>
        <fullName evidence="30">Cytochrome P450 2U1</fullName>
        <ecNumber evidence="29">1.14.14.80</ecNumber>
    </recommendedName>
    <alternativeName>
        <fullName evidence="31">Long-chain fatty acid omega-monooxygenase</fullName>
    </alternativeName>
</protein>
<evidence type="ECO:0000313" key="34">
    <source>
        <dbReference type="EMBL" id="KAF8786754.1"/>
    </source>
</evidence>
<dbReference type="InterPro" id="IPR002401">
    <property type="entry name" value="Cyt_P450_E_grp-I"/>
</dbReference>
<evidence type="ECO:0000256" key="28">
    <source>
        <dbReference type="ARBA" id="ARBA00058812"/>
    </source>
</evidence>
<comment type="catalytic activity">
    <reaction evidence="27">
        <text>an omega-methyl-long-chain fatty acid + reduced [NADPH--hemoprotein reductase] + O2 = an omega-hydroxy-long-chain fatty acid + oxidized [NADPH--hemoprotein reductase] + H2O + H(+)</text>
        <dbReference type="Rhea" id="RHEA:56748"/>
        <dbReference type="Rhea" id="RHEA-COMP:11964"/>
        <dbReference type="Rhea" id="RHEA-COMP:11965"/>
        <dbReference type="ChEBI" id="CHEBI:15377"/>
        <dbReference type="ChEBI" id="CHEBI:15378"/>
        <dbReference type="ChEBI" id="CHEBI:15379"/>
        <dbReference type="ChEBI" id="CHEBI:57618"/>
        <dbReference type="ChEBI" id="CHEBI:58210"/>
        <dbReference type="ChEBI" id="CHEBI:140991"/>
        <dbReference type="ChEBI" id="CHEBI:140992"/>
        <dbReference type="EC" id="1.14.14.80"/>
    </reaction>
    <physiologicalReaction direction="left-to-right" evidence="27">
        <dbReference type="Rhea" id="RHEA:56749"/>
    </physiologicalReaction>
</comment>
<evidence type="ECO:0000256" key="31">
    <source>
        <dbReference type="ARBA" id="ARBA00079181"/>
    </source>
</evidence>
<organism evidence="34 35">
    <name type="scientific">Argiope bruennichi</name>
    <name type="common">Wasp spider</name>
    <name type="synonym">Aranea bruennichi</name>
    <dbReference type="NCBI Taxonomy" id="94029"/>
    <lineage>
        <taxon>Eukaryota</taxon>
        <taxon>Metazoa</taxon>
        <taxon>Ecdysozoa</taxon>
        <taxon>Arthropoda</taxon>
        <taxon>Chelicerata</taxon>
        <taxon>Arachnida</taxon>
        <taxon>Araneae</taxon>
        <taxon>Araneomorphae</taxon>
        <taxon>Entelegynae</taxon>
        <taxon>Araneoidea</taxon>
        <taxon>Araneidae</taxon>
        <taxon>Argiope</taxon>
    </lineage>
</organism>
<evidence type="ECO:0000256" key="11">
    <source>
        <dbReference type="ARBA" id="ARBA00022792"/>
    </source>
</evidence>
<dbReference type="GO" id="GO:0003677">
    <property type="term" value="F:DNA binding"/>
    <property type="evidence" value="ECO:0007669"/>
    <property type="project" value="UniProtKB-KW"/>
</dbReference>
<keyword evidence="21 33" id="KW-0472">Membrane</keyword>
<keyword evidence="15" id="KW-0560">Oxidoreductase</keyword>
<comment type="cofactor">
    <cofactor evidence="1 32">
        <name>heme</name>
        <dbReference type="ChEBI" id="CHEBI:30413"/>
    </cofactor>
</comment>
<evidence type="ECO:0000256" key="21">
    <source>
        <dbReference type="ARBA" id="ARBA00023136"/>
    </source>
</evidence>
<evidence type="ECO:0000256" key="25">
    <source>
        <dbReference type="ARBA" id="ARBA00051320"/>
    </source>
</evidence>
<dbReference type="PANTHER" id="PTHR24300:SF375">
    <property type="entry name" value="CYTOCHROME P450 FAMILY"/>
    <property type="match status" value="1"/>
</dbReference>
<comment type="function">
    <text evidence="28">A cytochrome P450 monooxygenase involved in the metabolism of arachidonic acid and its conjugates. Mechanistically, uses molecular oxygen inserting one oxygen atom into a substrate, and reducing the second into a water molecule, with two electrons provided by NADPH via cytochrome P450 reductase (CPR; NADPH-ferrihemoprotein reductase). Acts as an omega and omega-1 hydroxylase for arachidonic acid and possibly for other long chain fatty acids. May modulate the arachidonic acid signaling pathway and play a role in other fatty acid signaling processes. May down-regulate the biological activities of N-arachidonoyl-serotonin, an endocannabinoid that has anti-nociceptive effects through inhibition of fatty acid amide hydrolase FAAH, TRPV1 receptor and T-type calcium channels. Catalyzes C-2 oxidation of the indole ring of N-arachidonoyl-serotonin forming a less active product 2-oxo-N-arachidonoyl-serotonin.</text>
</comment>
<dbReference type="GO" id="GO:0102033">
    <property type="term" value="F:long-chain fatty acid omega-hydroxylase activity"/>
    <property type="evidence" value="ECO:0007669"/>
    <property type="project" value="UniProtKB-EC"/>
</dbReference>
<evidence type="ECO:0000256" key="15">
    <source>
        <dbReference type="ARBA" id="ARBA00023002"/>
    </source>
</evidence>
<evidence type="ECO:0000256" key="12">
    <source>
        <dbReference type="ARBA" id="ARBA00022824"/>
    </source>
</evidence>
<dbReference type="GO" id="GO:0005743">
    <property type="term" value="C:mitochondrial inner membrane"/>
    <property type="evidence" value="ECO:0007669"/>
    <property type="project" value="UniProtKB-SubCell"/>
</dbReference>
<evidence type="ECO:0000256" key="22">
    <source>
        <dbReference type="ARBA" id="ARBA00023155"/>
    </source>
</evidence>
<feature type="transmembrane region" description="Helical" evidence="33">
    <location>
        <begin position="30"/>
        <end position="47"/>
    </location>
</feature>
<evidence type="ECO:0000256" key="1">
    <source>
        <dbReference type="ARBA" id="ARBA00001971"/>
    </source>
</evidence>
<keyword evidence="22" id="KW-0371">Homeobox</keyword>
<keyword evidence="11" id="KW-0999">Mitochondrion inner membrane</keyword>
<comment type="catalytic activity">
    <reaction evidence="24">
        <text>(5Z,8Z,11Z,14Z)-eicosatetraenoate + reduced [NADPH--hemoprotein reductase] + O2 = 19-hydroxy-(5Z,8Z,11Z,14Z)-eicosatetraenoate + oxidized [NADPH--hemoprotein reductase] + H2O + H(+)</text>
        <dbReference type="Rhea" id="RHEA:39759"/>
        <dbReference type="Rhea" id="RHEA-COMP:11964"/>
        <dbReference type="Rhea" id="RHEA-COMP:11965"/>
        <dbReference type="ChEBI" id="CHEBI:15377"/>
        <dbReference type="ChEBI" id="CHEBI:15378"/>
        <dbReference type="ChEBI" id="CHEBI:15379"/>
        <dbReference type="ChEBI" id="CHEBI:32395"/>
        <dbReference type="ChEBI" id="CHEBI:57618"/>
        <dbReference type="ChEBI" id="CHEBI:58210"/>
        <dbReference type="ChEBI" id="CHEBI:76627"/>
    </reaction>
    <physiologicalReaction direction="left-to-right" evidence="24">
        <dbReference type="Rhea" id="RHEA:39760"/>
    </physiologicalReaction>
</comment>
<name>A0A8T0F6D7_ARGBR</name>
<dbReference type="PRINTS" id="PR00385">
    <property type="entry name" value="P450"/>
</dbReference>
<dbReference type="EC" id="1.14.14.80" evidence="29"/>
<evidence type="ECO:0000256" key="33">
    <source>
        <dbReference type="SAM" id="Phobius"/>
    </source>
</evidence>
<evidence type="ECO:0000256" key="5">
    <source>
        <dbReference type="ARBA" id="ARBA00004477"/>
    </source>
</evidence>
<dbReference type="PRINTS" id="PR00463">
    <property type="entry name" value="EP450I"/>
</dbReference>
<keyword evidence="10 32" id="KW-0479">Metal-binding</keyword>
<comment type="subcellular location">
    <subcellularLocation>
        <location evidence="5">Endoplasmic reticulum membrane</location>
        <topology evidence="5">Multi-pass membrane protein</topology>
    </subcellularLocation>
    <subcellularLocation>
        <location evidence="3">Microsome membrane</location>
        <topology evidence="3">Multi-pass membrane protein</topology>
    </subcellularLocation>
    <subcellularLocation>
        <location evidence="4">Mitochondrion inner membrane</location>
        <topology evidence="4">Multi-pass membrane protein</topology>
    </subcellularLocation>
    <subcellularLocation>
        <location evidence="2">Nucleus</location>
    </subcellularLocation>
</comment>
<evidence type="ECO:0000256" key="8">
    <source>
        <dbReference type="ARBA" id="ARBA00022617"/>
    </source>
</evidence>
<evidence type="ECO:0000256" key="17">
    <source>
        <dbReference type="ARBA" id="ARBA00023033"/>
    </source>
</evidence>
<accession>A0A8T0F6D7</accession>
<dbReference type="GO" id="GO:0020037">
    <property type="term" value="F:heme binding"/>
    <property type="evidence" value="ECO:0007669"/>
    <property type="project" value="InterPro"/>
</dbReference>
<dbReference type="PROSITE" id="PS00032">
    <property type="entry name" value="ANTENNAPEDIA"/>
    <property type="match status" value="1"/>
</dbReference>
<evidence type="ECO:0000256" key="7">
    <source>
        <dbReference type="ARBA" id="ARBA00022473"/>
    </source>
</evidence>
<dbReference type="Gene3D" id="1.10.630.10">
    <property type="entry name" value="Cytochrome P450"/>
    <property type="match status" value="3"/>
</dbReference>
<comment type="caution">
    <text evidence="34">The sequence shown here is derived from an EMBL/GenBank/DDBJ whole genome shotgun (WGS) entry which is preliminary data.</text>
</comment>
<reference evidence="34" key="1">
    <citation type="journal article" date="2020" name="bioRxiv">
        <title>Chromosome-level reference genome of the European wasp spider Argiope bruennichi: a resource for studies on range expansion and evolutionary adaptation.</title>
        <authorList>
            <person name="Sheffer M.M."/>
            <person name="Hoppe A."/>
            <person name="Krehenwinkel H."/>
            <person name="Uhl G."/>
            <person name="Kuss A.W."/>
            <person name="Jensen L."/>
            <person name="Jensen C."/>
            <person name="Gillespie R.G."/>
            <person name="Hoff K.J."/>
            <person name="Prost S."/>
        </authorList>
    </citation>
    <scope>NUCLEOTIDE SEQUENCE</scope>
</reference>
<keyword evidence="9 33" id="KW-0812">Transmembrane</keyword>
<keyword evidence="19" id="KW-0238">DNA-binding</keyword>
<evidence type="ECO:0000256" key="32">
    <source>
        <dbReference type="PIRSR" id="PIRSR602401-1"/>
    </source>
</evidence>
<keyword evidence="35" id="KW-1185">Reference proteome</keyword>
<evidence type="ECO:0000256" key="30">
    <source>
        <dbReference type="ARBA" id="ARBA00067282"/>
    </source>
</evidence>
<dbReference type="GO" id="GO:0006805">
    <property type="term" value="P:xenobiotic metabolic process"/>
    <property type="evidence" value="ECO:0007669"/>
    <property type="project" value="TreeGrafter"/>
</dbReference>
<dbReference type="AlphaFoldDB" id="A0A8T0F6D7"/>
<keyword evidence="8 32" id="KW-0349">Heme</keyword>
<keyword evidence="16 32" id="KW-0408">Iron</keyword>
<keyword evidence="13" id="KW-0492">Microsome</keyword>
<dbReference type="SUPFAM" id="SSF48264">
    <property type="entry name" value="Cytochrome P450"/>
    <property type="match status" value="3"/>
</dbReference>
<dbReference type="InterPro" id="IPR050182">
    <property type="entry name" value="Cytochrome_P450_fam2"/>
</dbReference>
<sequence>MYNLYKSLVPIFRSSVENILPLIKSFRYEILLGTSVFFLAYAIAMFIKKLRSNFPPGPVGLPIVGYSPFLSEDLYLDFVELGKKYGDVFSVRLGSQDIVVLHGSEAIKEALNKPEFLGKPPVSVLELVNPLSAFFGANFEYWKEQRKFVLHSMKDLGLGKTKIEEDIMEEIKHFMQVLKSHNGKPMDVKPPLTPSMSNNIAALVFGKRYEYDDPERQFLDENLEKAIETFAQTSPDVLYPWMRRIPFFTKLLKVDKTLTAYNNFRKFFRKELDKHVQSLDPNNIRDFIDRYLLEIDLQKEKDPNTTFHQAMLTSNAIDIFVPGSDTVRTSILWITYIMAAFPDVQKKVQREIMEVIGSEKTPEYMDMRNMPYTHAVILELLRWKTIVPLNLMRYTLADTTVGGYDIPKGTIVYANFWSAHHDPRYWNEPDKFMPERFLSEDGKSIIKSSHFMPFSLGKRVCPGESMAYMEIFLYFSSLLQNFDINKKSNYPPGPIGLPLIGYLPFLSEDVHLKLIELGKKYGDVFSIRLGSQNVVVLHGGDAIREALSKPEFMGRPPFGTLQFTNPLTAFFGDNMLLWKEQRRFVMKSLKNLGIRKTKFEEDVMAEINNFLEVLKLYNGQPIDLKTALQASISNNICALVFGKRFECNDPKRLFLDQNLEKAMNSLSMISSYSLFPWIRHIPFFQRFLSIEISRIRYDVLRKHFRKELDEHKKSLDPKHIRDYIDIFLLATESRKGKDLNTNFTDDMLLANILDLFVGGSETLTSSILWFVYSMAAFPDIQKKIVQEIIEIVGPGESPEFHHMKYMPYTYATIMELMRWKTIAALDKRYTVADVSINGYNIPKGTIILANFWNAHNDSRYWFEPEKFKPERFLSKDGKSVVKSKYYMPFSLGKRNCPGESMAYIELFLVKLGSQNIVVLHGTEAIREAFNKTEFLGRPPSNSLERINPYSPFFGRDFHAWKEQRRFVVQSMKDLGLGKTKIEDEVMDEVNHFVKVLKSHSGQPIDVKKPLSPSMSNNISALVFGKRYDYDNPDRQFLDENLEKRTNSSVRLL</sequence>
<evidence type="ECO:0000256" key="24">
    <source>
        <dbReference type="ARBA" id="ARBA00049206"/>
    </source>
</evidence>
<evidence type="ECO:0000256" key="13">
    <source>
        <dbReference type="ARBA" id="ARBA00022848"/>
    </source>
</evidence>
<dbReference type="GO" id="GO:0006082">
    <property type="term" value="P:organic acid metabolic process"/>
    <property type="evidence" value="ECO:0007669"/>
    <property type="project" value="TreeGrafter"/>
</dbReference>
<evidence type="ECO:0000256" key="26">
    <source>
        <dbReference type="ARBA" id="ARBA00052159"/>
    </source>
</evidence>
<reference evidence="34" key="2">
    <citation type="submission" date="2020-06" db="EMBL/GenBank/DDBJ databases">
        <authorList>
            <person name="Sheffer M."/>
        </authorList>
    </citation>
    <scope>NUCLEOTIDE SEQUENCE</scope>
</reference>
<dbReference type="GO" id="GO:0003700">
    <property type="term" value="F:DNA-binding transcription factor activity"/>
    <property type="evidence" value="ECO:0007669"/>
    <property type="project" value="InterPro"/>
</dbReference>
<proteinExistence type="inferred from homology"/>
<dbReference type="InterPro" id="IPR001128">
    <property type="entry name" value="Cyt_P450"/>
</dbReference>
<evidence type="ECO:0000256" key="23">
    <source>
        <dbReference type="ARBA" id="ARBA00023242"/>
    </source>
</evidence>
<dbReference type="GO" id="GO:0005789">
    <property type="term" value="C:endoplasmic reticulum membrane"/>
    <property type="evidence" value="ECO:0007669"/>
    <property type="project" value="UniProtKB-SubCell"/>
</dbReference>
<evidence type="ECO:0000256" key="18">
    <source>
        <dbReference type="ARBA" id="ARBA00023098"/>
    </source>
</evidence>
<evidence type="ECO:0000256" key="14">
    <source>
        <dbReference type="ARBA" id="ARBA00022989"/>
    </source>
</evidence>
<evidence type="ECO:0000256" key="20">
    <source>
        <dbReference type="ARBA" id="ARBA00023128"/>
    </source>
</evidence>
<keyword evidence="12" id="KW-0256">Endoplasmic reticulum</keyword>
<evidence type="ECO:0000256" key="2">
    <source>
        <dbReference type="ARBA" id="ARBA00004123"/>
    </source>
</evidence>
<keyword evidence="14 33" id="KW-1133">Transmembrane helix</keyword>
<comment type="catalytic activity">
    <reaction evidence="25">
        <text>(5Z,8Z,11Z,14Z)-eicosatetraenoate + reduced [NADPH--hemoprotein reductase] + O2 = 20-hydroxy-(5Z,8Z,11Z,14Z)-eicosatetraenoate + oxidized [NADPH--hemoprotein reductase] + H2O + H(+)</text>
        <dbReference type="Rhea" id="RHEA:39755"/>
        <dbReference type="Rhea" id="RHEA-COMP:11964"/>
        <dbReference type="Rhea" id="RHEA-COMP:11965"/>
        <dbReference type="ChEBI" id="CHEBI:15377"/>
        <dbReference type="ChEBI" id="CHEBI:15378"/>
        <dbReference type="ChEBI" id="CHEBI:15379"/>
        <dbReference type="ChEBI" id="CHEBI:32395"/>
        <dbReference type="ChEBI" id="CHEBI:57618"/>
        <dbReference type="ChEBI" id="CHEBI:58210"/>
        <dbReference type="ChEBI" id="CHEBI:76624"/>
    </reaction>
    <physiologicalReaction direction="left-to-right" evidence="25">
        <dbReference type="Rhea" id="RHEA:39756"/>
    </physiologicalReaction>
</comment>
<dbReference type="InterPro" id="IPR036396">
    <property type="entry name" value="Cyt_P450_sf"/>
</dbReference>
<dbReference type="Proteomes" id="UP000807504">
    <property type="component" value="Unassembled WGS sequence"/>
</dbReference>
<dbReference type="InterPro" id="IPR017972">
    <property type="entry name" value="Cyt_P450_CS"/>
</dbReference>